<dbReference type="AlphaFoldDB" id="A0A2Z4G6R9"/>
<name>A0A2Z4G6R9_9BACT</name>
<keyword evidence="1" id="KW-0812">Transmembrane</keyword>
<dbReference type="PANTHER" id="PTHR33734">
    <property type="entry name" value="LYSM DOMAIN-CONTAINING GPI-ANCHORED PROTEIN 2"/>
    <property type="match status" value="1"/>
</dbReference>
<dbReference type="PROSITE" id="PS51782">
    <property type="entry name" value="LYSM"/>
    <property type="match status" value="1"/>
</dbReference>
<dbReference type="EMBL" id="CP029480">
    <property type="protein sequence ID" value="AWV96848.1"/>
    <property type="molecule type" value="Genomic_DNA"/>
</dbReference>
<keyword evidence="1" id="KW-1133">Transmembrane helix</keyword>
<dbReference type="PANTHER" id="PTHR33734:SF22">
    <property type="entry name" value="MEMBRANE-BOUND LYTIC MUREIN TRANSGLYCOSYLASE D"/>
    <property type="match status" value="1"/>
</dbReference>
<dbReference type="Pfam" id="PF01476">
    <property type="entry name" value="LysM"/>
    <property type="match status" value="2"/>
</dbReference>
<evidence type="ECO:0000256" key="1">
    <source>
        <dbReference type="SAM" id="Phobius"/>
    </source>
</evidence>
<evidence type="ECO:0000313" key="4">
    <source>
        <dbReference type="Proteomes" id="UP000249873"/>
    </source>
</evidence>
<proteinExistence type="predicted"/>
<dbReference type="KEGG" id="als:DJ013_01070"/>
<dbReference type="InterPro" id="IPR036779">
    <property type="entry name" value="LysM_dom_sf"/>
</dbReference>
<organism evidence="3 4">
    <name type="scientific">Arcticibacterium luteifluviistationis</name>
    <dbReference type="NCBI Taxonomy" id="1784714"/>
    <lineage>
        <taxon>Bacteria</taxon>
        <taxon>Pseudomonadati</taxon>
        <taxon>Bacteroidota</taxon>
        <taxon>Cytophagia</taxon>
        <taxon>Cytophagales</taxon>
        <taxon>Leadbetterellaceae</taxon>
        <taxon>Arcticibacterium</taxon>
    </lineage>
</organism>
<dbReference type="CDD" id="cd00118">
    <property type="entry name" value="LysM"/>
    <property type="match status" value="2"/>
</dbReference>
<feature type="domain" description="LysM" evidence="2">
    <location>
        <begin position="104"/>
        <end position="148"/>
    </location>
</feature>
<dbReference type="RefSeq" id="WP_111369950.1">
    <property type="nucleotide sequence ID" value="NZ_CP029480.1"/>
</dbReference>
<gene>
    <name evidence="3" type="ORF">DJ013_01070</name>
</gene>
<protein>
    <submittedName>
        <fullName evidence="3">Peptidoglycan-binding protein</fullName>
    </submittedName>
</protein>
<dbReference type="SUPFAM" id="SSF54106">
    <property type="entry name" value="LysM domain"/>
    <property type="match status" value="2"/>
</dbReference>
<accession>A0A2Z4G6R9</accession>
<dbReference type="GO" id="GO:0008932">
    <property type="term" value="F:lytic endotransglycosylase activity"/>
    <property type="evidence" value="ECO:0007669"/>
    <property type="project" value="TreeGrafter"/>
</dbReference>
<evidence type="ECO:0000313" key="3">
    <source>
        <dbReference type="EMBL" id="AWV96848.1"/>
    </source>
</evidence>
<reference evidence="3 4" key="1">
    <citation type="submission" date="2018-05" db="EMBL/GenBank/DDBJ databases">
        <title>Complete genome sequence of Arcticibacterium luteifluviistationis SM1504T, a cytophagaceae bacterium isolated from Arctic surface seawater.</title>
        <authorList>
            <person name="Li Y."/>
            <person name="Qin Q.-L."/>
        </authorList>
    </citation>
    <scope>NUCLEOTIDE SEQUENCE [LARGE SCALE GENOMIC DNA]</scope>
    <source>
        <strain evidence="3 4">SM1504</strain>
    </source>
</reference>
<feature type="transmembrane region" description="Helical" evidence="1">
    <location>
        <begin position="20"/>
        <end position="40"/>
    </location>
</feature>
<keyword evidence="4" id="KW-1185">Reference proteome</keyword>
<dbReference type="InterPro" id="IPR018392">
    <property type="entry name" value="LysM"/>
</dbReference>
<evidence type="ECO:0000259" key="2">
    <source>
        <dbReference type="PROSITE" id="PS51782"/>
    </source>
</evidence>
<dbReference type="Proteomes" id="UP000249873">
    <property type="component" value="Chromosome"/>
</dbReference>
<dbReference type="OrthoDB" id="912393at2"/>
<dbReference type="Gene3D" id="3.10.350.10">
    <property type="entry name" value="LysM domain"/>
    <property type="match status" value="2"/>
</dbReference>
<keyword evidence="1" id="KW-0472">Membrane</keyword>
<sequence length="201" mass="21488">MEFEDRNKKPEEPAKNLPMAVLITLVGVVCLLLYVGWQMISDDASNVSDLTPQTSIITEPEEITAEDMVLEEDLVEDVAVAESTPSQPAPAAKEVEIPSGSKTGYHTIAKGETLFAIANKFNISLSTLQAANPNVTAQNLKEGSKLSVPVLAIHTVGPGDILRVVGGKYGVTVKAIMAANGKTKNYAARGEKLLIPFKDKQ</sequence>
<dbReference type="SMART" id="SM00257">
    <property type="entry name" value="LysM"/>
    <property type="match status" value="2"/>
</dbReference>